<dbReference type="Gene3D" id="2.10.230.10">
    <property type="entry name" value="Heat shock protein DnaJ, cysteine-rich domain"/>
    <property type="match status" value="1"/>
</dbReference>
<dbReference type="SUPFAM" id="SSF57938">
    <property type="entry name" value="DnaJ/Hsp40 cysteine-rich domain"/>
    <property type="match status" value="1"/>
</dbReference>
<keyword evidence="4 5" id="KW-0862">Zinc</keyword>
<keyword evidence="10" id="KW-1185">Reference proteome</keyword>
<dbReference type="HAMAP" id="MF_01152">
    <property type="entry name" value="DnaJ"/>
    <property type="match status" value="1"/>
</dbReference>
<feature type="compositionally biased region" description="Basic and acidic residues" evidence="6">
    <location>
        <begin position="403"/>
        <end position="434"/>
    </location>
</feature>
<dbReference type="AlphaFoldDB" id="Q5CVK0"/>
<dbReference type="InterPro" id="IPR036410">
    <property type="entry name" value="HSP_DnaJ_Cys-rich_dom_sf"/>
</dbReference>
<evidence type="ECO:0000256" key="6">
    <source>
        <dbReference type="SAM" id="MobiDB-lite"/>
    </source>
</evidence>
<evidence type="ECO:0000256" key="2">
    <source>
        <dbReference type="ARBA" id="ARBA00022737"/>
    </source>
</evidence>
<dbReference type="Pfam" id="PF00226">
    <property type="entry name" value="DnaJ"/>
    <property type="match status" value="1"/>
</dbReference>
<dbReference type="Pfam" id="PF01556">
    <property type="entry name" value="DnaJ_C"/>
    <property type="match status" value="1"/>
</dbReference>
<dbReference type="InterPro" id="IPR001623">
    <property type="entry name" value="DnaJ_domain"/>
</dbReference>
<dbReference type="Proteomes" id="UP000006726">
    <property type="component" value="Chromosome 8"/>
</dbReference>
<evidence type="ECO:0000256" key="1">
    <source>
        <dbReference type="ARBA" id="ARBA00022723"/>
    </source>
</evidence>
<dbReference type="OrthoDB" id="550424at2759"/>
<keyword evidence="2" id="KW-0677">Repeat</keyword>
<feature type="domain" description="J" evidence="7">
    <location>
        <begin position="40"/>
        <end position="101"/>
    </location>
</feature>
<dbReference type="FunFam" id="2.10.230.10:FF:000001">
    <property type="entry name" value="DnaJ subfamily A member 2"/>
    <property type="match status" value="1"/>
</dbReference>
<dbReference type="PROSITE" id="PS50076">
    <property type="entry name" value="DNAJ_2"/>
    <property type="match status" value="1"/>
</dbReference>
<dbReference type="EMBL" id="AAEE01000003">
    <property type="protein sequence ID" value="EAK89719.1"/>
    <property type="molecule type" value="Genomic_DNA"/>
</dbReference>
<dbReference type="GO" id="GO:0008270">
    <property type="term" value="F:zinc ion binding"/>
    <property type="evidence" value="ECO:0007669"/>
    <property type="project" value="UniProtKB-KW"/>
</dbReference>
<evidence type="ECO:0000313" key="10">
    <source>
        <dbReference type="Proteomes" id="UP000006726"/>
    </source>
</evidence>
<dbReference type="PROSITE" id="PS51188">
    <property type="entry name" value="ZF_CR"/>
    <property type="match status" value="1"/>
</dbReference>
<dbReference type="InterPro" id="IPR012724">
    <property type="entry name" value="DnaJ"/>
</dbReference>
<dbReference type="SUPFAM" id="SSF49493">
    <property type="entry name" value="HSP40/DnaJ peptide-binding domain"/>
    <property type="match status" value="2"/>
</dbReference>
<dbReference type="GeneID" id="3374609"/>
<dbReference type="InterPro" id="IPR036869">
    <property type="entry name" value="J_dom_sf"/>
</dbReference>
<dbReference type="CDD" id="cd10719">
    <property type="entry name" value="DnaJ_zf"/>
    <property type="match status" value="1"/>
</dbReference>
<evidence type="ECO:0000256" key="4">
    <source>
        <dbReference type="ARBA" id="ARBA00022833"/>
    </source>
</evidence>
<dbReference type="GO" id="GO:0051082">
    <property type="term" value="F:unfolded protein binding"/>
    <property type="evidence" value="ECO:0007669"/>
    <property type="project" value="InterPro"/>
</dbReference>
<dbReference type="GO" id="GO:0006457">
    <property type="term" value="P:protein folding"/>
    <property type="evidence" value="ECO:0007669"/>
    <property type="project" value="InterPro"/>
</dbReference>
<dbReference type="InterPro" id="IPR018253">
    <property type="entry name" value="DnaJ_domain_CS"/>
</dbReference>
<feature type="region of interest" description="Disordered" evidence="6">
    <location>
        <begin position="389"/>
        <end position="434"/>
    </location>
</feature>
<evidence type="ECO:0000313" key="9">
    <source>
        <dbReference type="EMBL" id="EAK89719.1"/>
    </source>
</evidence>
<dbReference type="GO" id="GO:0009408">
    <property type="term" value="P:response to heat"/>
    <property type="evidence" value="ECO:0007669"/>
    <property type="project" value="InterPro"/>
</dbReference>
<feature type="non-terminal residue" evidence="9">
    <location>
        <position position="1"/>
    </location>
</feature>
<dbReference type="FunCoup" id="Q5CVK0">
    <property type="interactions" value="246"/>
</dbReference>
<dbReference type="KEGG" id="cpv:cgd8_3770"/>
<dbReference type="InterPro" id="IPR008971">
    <property type="entry name" value="HSP40/DnaJ_pept-bd"/>
</dbReference>
<dbReference type="Pfam" id="PF00684">
    <property type="entry name" value="DnaJ_CXXCXGXG"/>
    <property type="match status" value="1"/>
</dbReference>
<accession>Q5CVK0</accession>
<dbReference type="InParanoid" id="Q5CVK0"/>
<dbReference type="SUPFAM" id="SSF46565">
    <property type="entry name" value="Chaperone J-domain"/>
    <property type="match status" value="1"/>
</dbReference>
<dbReference type="InterPro" id="IPR002939">
    <property type="entry name" value="DnaJ_C"/>
</dbReference>
<organism evidence="9 10">
    <name type="scientific">Cryptosporidium parvum (strain Iowa II)</name>
    <dbReference type="NCBI Taxonomy" id="353152"/>
    <lineage>
        <taxon>Eukaryota</taxon>
        <taxon>Sar</taxon>
        <taxon>Alveolata</taxon>
        <taxon>Apicomplexa</taxon>
        <taxon>Conoidasida</taxon>
        <taxon>Coccidia</taxon>
        <taxon>Eucoccidiorida</taxon>
        <taxon>Eimeriorina</taxon>
        <taxon>Cryptosporidiidae</taxon>
        <taxon>Cryptosporidium</taxon>
    </lineage>
</organism>
<feature type="domain" description="CR-type" evidence="8">
    <location>
        <begin position="155"/>
        <end position="238"/>
    </location>
</feature>
<keyword evidence="3 5" id="KW-0863">Zinc-finger</keyword>
<keyword evidence="1 5" id="KW-0479">Metal-binding</keyword>
<dbReference type="OMA" id="SSKYVYH"/>
<evidence type="ECO:0000256" key="5">
    <source>
        <dbReference type="PROSITE-ProRule" id="PRU00546"/>
    </source>
</evidence>
<dbReference type="InterPro" id="IPR044713">
    <property type="entry name" value="DNJA1/2-like"/>
</dbReference>
<dbReference type="Gene3D" id="1.10.287.110">
    <property type="entry name" value="DnaJ domain"/>
    <property type="match status" value="1"/>
</dbReference>
<evidence type="ECO:0000259" key="7">
    <source>
        <dbReference type="PROSITE" id="PS50076"/>
    </source>
</evidence>
<sequence length="434" mass="48171">RVFKSVYIVKMFFSSMPFDMGGGFDGRMGGRMSREVDNKKLYEILEVSQEATLSEIKKAYRRLAIKHHPDKGGDQEKFKEVSRAYEVLSDPEKRKIYDEYGEEGLEGGGGGADPVDLFDVIFGGGRRAGSRGGGKRRGEDLVTHLKVTLEQIYNGAVRKMAINKDTICADCEGVGGPKDAIQYCELCQGQGVRVQIRQIGPMVQQTQSPCNPCKGTGKTIPVTKQCKKCSGSGSVKERKVLEVNIDKGIPNHHKVTFHGEADEKQGEIPGDVVFVLDEQEHSVFKRKGGDLFIEKDITLVEALTGFKFIITHLDGRKLLVKSNPGDITKPSDIKCVNNEGMPTYKNPFVKGHLFVIINIIFPDKLDSKTQDLVKTLLPAPKALNVDEDDPSIEIHYTSNTKPSEVKDRIQKEAYQEDDEDGHHGGAERVSCRQQ</sequence>
<dbReference type="CDD" id="cd10747">
    <property type="entry name" value="DnaJ_C"/>
    <property type="match status" value="1"/>
</dbReference>
<dbReference type="PANTHER" id="PTHR43888">
    <property type="entry name" value="DNAJ-LIKE-2, ISOFORM A-RELATED"/>
    <property type="match status" value="1"/>
</dbReference>
<dbReference type="GO" id="GO:0005524">
    <property type="term" value="F:ATP binding"/>
    <property type="evidence" value="ECO:0007669"/>
    <property type="project" value="InterPro"/>
</dbReference>
<name>Q5CVK0_CRYPI</name>
<dbReference type="Gene3D" id="2.60.260.20">
    <property type="entry name" value="Urease metallochaperone UreE, N-terminal domain"/>
    <property type="match status" value="2"/>
</dbReference>
<dbReference type="PROSITE" id="PS00636">
    <property type="entry name" value="DNAJ_1"/>
    <property type="match status" value="1"/>
</dbReference>
<dbReference type="CDD" id="cd06257">
    <property type="entry name" value="DnaJ"/>
    <property type="match status" value="1"/>
</dbReference>
<dbReference type="FunFam" id="2.60.260.20:FF:000003">
    <property type="entry name" value="DnaJ subfamily A member 2"/>
    <property type="match status" value="1"/>
</dbReference>
<protein>
    <submittedName>
        <fullName evidence="9">DNAJ like chaperone</fullName>
    </submittedName>
</protein>
<proteinExistence type="inferred from homology"/>
<dbReference type="GO" id="GO:0030544">
    <property type="term" value="F:Hsp70 protein binding"/>
    <property type="evidence" value="ECO:0007669"/>
    <property type="project" value="InterPro"/>
</dbReference>
<reference evidence="9 10" key="1">
    <citation type="journal article" date="2004" name="Science">
        <title>Complete genome sequence of the apicomplexan, Cryptosporidium parvum.</title>
        <authorList>
            <person name="Abrahamsen M.S."/>
            <person name="Templeton T.J."/>
            <person name="Enomoto S."/>
            <person name="Abrahante J.E."/>
            <person name="Zhu G."/>
            <person name="Lancto C.A."/>
            <person name="Deng M."/>
            <person name="Liu C."/>
            <person name="Widmer G."/>
            <person name="Tzipori S."/>
            <person name="Buck G.A."/>
            <person name="Xu P."/>
            <person name="Bankier A.T."/>
            <person name="Dear P.H."/>
            <person name="Konfortov B.A."/>
            <person name="Spriggs H.F."/>
            <person name="Iyer L."/>
            <person name="Anantharaman V."/>
            <person name="Aravind L."/>
            <person name="Kapur V."/>
        </authorList>
    </citation>
    <scope>NUCLEOTIDE SEQUENCE [LARGE SCALE GENOMIC DNA]</scope>
    <source>
        <strain evidence="10">Iowa II</strain>
    </source>
</reference>
<evidence type="ECO:0000259" key="8">
    <source>
        <dbReference type="PROSITE" id="PS51188"/>
    </source>
</evidence>
<dbReference type="FunFam" id="1.10.287.110:FF:000068">
    <property type="entry name" value="HSP40, subfamily A, putative"/>
    <property type="match status" value="1"/>
</dbReference>
<gene>
    <name evidence="9" type="ORF">cgd8_3770</name>
</gene>
<dbReference type="RefSeq" id="XP_627269.1">
    <property type="nucleotide sequence ID" value="XM_627269.1"/>
</dbReference>
<feature type="zinc finger region" description="CR-type" evidence="5">
    <location>
        <begin position="155"/>
        <end position="238"/>
    </location>
</feature>
<dbReference type="PRINTS" id="PR00625">
    <property type="entry name" value="JDOMAIN"/>
</dbReference>
<evidence type="ECO:0000256" key="3">
    <source>
        <dbReference type="ARBA" id="ARBA00022771"/>
    </source>
</evidence>
<dbReference type="SMART" id="SM00271">
    <property type="entry name" value="DnaJ"/>
    <property type="match status" value="1"/>
</dbReference>
<dbReference type="STRING" id="353152.Q5CVK0"/>
<dbReference type="InterPro" id="IPR001305">
    <property type="entry name" value="HSP_DnaJ_Cys-rich_dom"/>
</dbReference>
<comment type="caution">
    <text evidence="9">The sequence shown here is derived from an EMBL/GenBank/DDBJ whole genome shotgun (WGS) entry which is preliminary data.</text>
</comment>